<reference evidence="2" key="2">
    <citation type="submission" date="2019-07" db="EMBL/GenBank/DDBJ databases">
        <authorList>
            <person name="Seetharam A."/>
            <person name="Woodhouse M."/>
            <person name="Cannon E."/>
        </authorList>
    </citation>
    <scope>NUCLEOTIDE SEQUENCE [LARGE SCALE GENOMIC DNA]</scope>
    <source>
        <strain evidence="2">cv. B73</strain>
    </source>
</reference>
<dbReference type="AlphaFoldDB" id="A0A804QBF3"/>
<evidence type="ECO:0000313" key="3">
    <source>
        <dbReference type="Proteomes" id="UP000007305"/>
    </source>
</evidence>
<sequence length="170" mass="18368">MVGRSALALPPRNNRAPTPHRNRLAPSTARSPLPHPPRSPLPRHQRASPAAHPVLPMPNRDGYAPHPRATCLLLPRRSHPRWLAPLLLLVPSPASLPASDGARPGDSPDSPSGLWWRPALPSCPPFLSTPLTSPRYAGDPVVASFASSQLPPLNPRHLLTTVAIARSPWR</sequence>
<reference evidence="3" key="1">
    <citation type="submission" date="2015-12" db="EMBL/GenBank/DDBJ databases">
        <title>Update maize B73 reference genome by single molecule sequencing technologies.</title>
        <authorList>
            <consortium name="Maize Genome Sequencing Project"/>
            <person name="Ware D."/>
        </authorList>
    </citation>
    <scope>NUCLEOTIDE SEQUENCE [LARGE SCALE GENOMIC DNA]</scope>
    <source>
        <strain evidence="3">cv. B73</strain>
    </source>
</reference>
<accession>A0A804QBF3</accession>
<reference evidence="2" key="3">
    <citation type="submission" date="2021-05" db="UniProtKB">
        <authorList>
            <consortium name="EnsemblPlants"/>
        </authorList>
    </citation>
    <scope>IDENTIFICATION</scope>
    <source>
        <strain evidence="2">cv. B73</strain>
    </source>
</reference>
<feature type="region of interest" description="Disordered" evidence="1">
    <location>
        <begin position="94"/>
        <end position="114"/>
    </location>
</feature>
<protein>
    <submittedName>
        <fullName evidence="2">Uncharacterized protein</fullName>
    </submittedName>
</protein>
<dbReference type="InParanoid" id="A0A804QBF3"/>
<dbReference type="EnsemblPlants" id="Zm00001eb318860_T001">
    <property type="protein sequence ID" value="Zm00001eb318860_P001"/>
    <property type="gene ID" value="Zm00001eb318860"/>
</dbReference>
<evidence type="ECO:0000256" key="1">
    <source>
        <dbReference type="SAM" id="MobiDB-lite"/>
    </source>
</evidence>
<dbReference type="Gramene" id="Zm00001eb318860_T001">
    <property type="protein sequence ID" value="Zm00001eb318860_P001"/>
    <property type="gene ID" value="Zm00001eb318860"/>
</dbReference>
<evidence type="ECO:0000313" key="2">
    <source>
        <dbReference type="EnsemblPlants" id="Zm00001eb318860_P001"/>
    </source>
</evidence>
<name>A0A804QBF3_MAIZE</name>
<organism evidence="2 3">
    <name type="scientific">Zea mays</name>
    <name type="common">Maize</name>
    <dbReference type="NCBI Taxonomy" id="4577"/>
    <lineage>
        <taxon>Eukaryota</taxon>
        <taxon>Viridiplantae</taxon>
        <taxon>Streptophyta</taxon>
        <taxon>Embryophyta</taxon>
        <taxon>Tracheophyta</taxon>
        <taxon>Spermatophyta</taxon>
        <taxon>Magnoliopsida</taxon>
        <taxon>Liliopsida</taxon>
        <taxon>Poales</taxon>
        <taxon>Poaceae</taxon>
        <taxon>PACMAD clade</taxon>
        <taxon>Panicoideae</taxon>
        <taxon>Andropogonodae</taxon>
        <taxon>Andropogoneae</taxon>
        <taxon>Tripsacinae</taxon>
        <taxon>Zea</taxon>
    </lineage>
</organism>
<keyword evidence="3" id="KW-1185">Reference proteome</keyword>
<proteinExistence type="predicted"/>
<feature type="region of interest" description="Disordered" evidence="1">
    <location>
        <begin position="1"/>
        <end position="67"/>
    </location>
</feature>
<dbReference type="Proteomes" id="UP000007305">
    <property type="component" value="Chromosome 7"/>
</dbReference>